<dbReference type="InterPro" id="IPR037185">
    <property type="entry name" value="EmrE-like"/>
</dbReference>
<dbReference type="PANTHER" id="PTHR22911:SF137">
    <property type="entry name" value="SOLUTE CARRIER FAMILY 35 MEMBER G2-RELATED"/>
    <property type="match status" value="1"/>
</dbReference>
<feature type="transmembrane region" description="Helical" evidence="1">
    <location>
        <begin position="236"/>
        <end position="252"/>
    </location>
</feature>
<feature type="transmembrane region" description="Helical" evidence="1">
    <location>
        <begin position="196"/>
        <end position="216"/>
    </location>
</feature>
<feature type="transmembrane region" description="Helical" evidence="1">
    <location>
        <begin position="107"/>
        <end position="130"/>
    </location>
</feature>
<dbReference type="InterPro" id="IPR000620">
    <property type="entry name" value="EamA_dom"/>
</dbReference>
<reference evidence="3 4" key="1">
    <citation type="submission" date="2020-12" db="EMBL/GenBank/DDBJ databases">
        <title>ASc-MMNZ-VFA-070.</title>
        <authorList>
            <person name="Schryvers A."/>
            <person name="Mostafa Nazari M."/>
            <person name="Farshchi Andisi V."/>
            <person name="Timsit E."/>
            <person name="Walter Morck D."/>
        </authorList>
    </citation>
    <scope>NUCLEOTIDE SEQUENCE [LARGE SCALE GENOMIC DNA]</scope>
    <source>
        <strain evidence="3 4">ASc-MMNZ-VFA-070</strain>
    </source>
</reference>
<feature type="transmembrane region" description="Helical" evidence="1">
    <location>
        <begin position="264"/>
        <end position="282"/>
    </location>
</feature>
<dbReference type="Proteomes" id="UP000595373">
    <property type="component" value="Chromosome"/>
</dbReference>
<feature type="domain" description="EamA" evidence="2">
    <location>
        <begin position="14"/>
        <end position="146"/>
    </location>
</feature>
<feature type="transmembrane region" description="Helical" evidence="1">
    <location>
        <begin position="79"/>
        <end position="101"/>
    </location>
</feature>
<feature type="transmembrane region" description="Helical" evidence="1">
    <location>
        <begin position="44"/>
        <end position="67"/>
    </location>
</feature>
<evidence type="ECO:0000313" key="4">
    <source>
        <dbReference type="Proteomes" id="UP000595373"/>
    </source>
</evidence>
<feature type="transmembrane region" description="Helical" evidence="1">
    <location>
        <begin position="288"/>
        <end position="305"/>
    </location>
</feature>
<protein>
    <submittedName>
        <fullName evidence="3">DMT family transporter</fullName>
    </submittedName>
</protein>
<dbReference type="PANTHER" id="PTHR22911">
    <property type="entry name" value="ACYL-MALONYL CONDENSING ENZYME-RELATED"/>
    <property type="match status" value="1"/>
</dbReference>
<feature type="transmembrane region" description="Helical" evidence="1">
    <location>
        <begin position="12"/>
        <end position="32"/>
    </location>
</feature>
<gene>
    <name evidence="3" type="ORF">JFL49_08490</name>
</gene>
<feature type="domain" description="EamA" evidence="2">
    <location>
        <begin position="163"/>
        <end position="304"/>
    </location>
</feature>
<keyword evidence="4" id="KW-1185">Reference proteome</keyword>
<evidence type="ECO:0000256" key="1">
    <source>
        <dbReference type="SAM" id="Phobius"/>
    </source>
</evidence>
<proteinExistence type="predicted"/>
<dbReference type="RefSeq" id="WP_075294186.1">
    <property type="nucleotide sequence ID" value="NZ_CP018802.1"/>
</dbReference>
<feature type="transmembrane region" description="Helical" evidence="1">
    <location>
        <begin position="137"/>
        <end position="154"/>
    </location>
</feature>
<dbReference type="SUPFAM" id="SSF103481">
    <property type="entry name" value="Multidrug resistance efflux transporter EmrE"/>
    <property type="match status" value="1"/>
</dbReference>
<keyword evidence="1" id="KW-0472">Membrane</keyword>
<dbReference type="Pfam" id="PF00892">
    <property type="entry name" value="EamA"/>
    <property type="match status" value="2"/>
</dbReference>
<sequence>MGLFSENKRLVHVGYFCGLLSGLFWAISGISYEKLYIDFPMLNAFALNIIILSIAEITLLLMAYGYLIKRKLLPHFNKVSLLAILGGCLGGPVGMICYLQSLQYVGVSYAATISICYPIIASILSIKFLAVKASRRTLFSFVFIVLLLMPIMYQGENSEIRILGIIFAFSCALCWALEIVISSYVMQHYPSDQVYLFRQIGSSLGYFLIILFMFFYGTYDNLIDFNFFKDVNLWKLEWIVIISSGFSYFLYYKSIAILNPIRAMALNITYSLWAIVLSAVLLSKEISIFLLMIGIIVLMNIFIVAKGEEK</sequence>
<dbReference type="EMBL" id="CP066558">
    <property type="protein sequence ID" value="QQF82085.1"/>
    <property type="molecule type" value="Genomic_DNA"/>
</dbReference>
<keyword evidence="1" id="KW-1133">Transmembrane helix</keyword>
<dbReference type="GO" id="GO:0016020">
    <property type="term" value="C:membrane"/>
    <property type="evidence" value="ECO:0007669"/>
    <property type="project" value="InterPro"/>
</dbReference>
<evidence type="ECO:0000313" key="3">
    <source>
        <dbReference type="EMBL" id="QQF82085.1"/>
    </source>
</evidence>
<dbReference type="AlphaFoldDB" id="A0A9Q7E4Z0"/>
<dbReference type="OrthoDB" id="5604143at2"/>
<feature type="transmembrane region" description="Helical" evidence="1">
    <location>
        <begin position="160"/>
        <end position="184"/>
    </location>
</feature>
<organism evidence="3 4">
    <name type="scientific">Histophilus somni</name>
    <name type="common">Haemophilus somnus</name>
    <dbReference type="NCBI Taxonomy" id="731"/>
    <lineage>
        <taxon>Bacteria</taxon>
        <taxon>Pseudomonadati</taxon>
        <taxon>Pseudomonadota</taxon>
        <taxon>Gammaproteobacteria</taxon>
        <taxon>Pasteurellales</taxon>
        <taxon>Pasteurellaceae</taxon>
        <taxon>Histophilus</taxon>
    </lineage>
</organism>
<name>A0A9Q7E4Z0_HISSO</name>
<keyword evidence="1" id="KW-0812">Transmembrane</keyword>
<evidence type="ECO:0000259" key="2">
    <source>
        <dbReference type="Pfam" id="PF00892"/>
    </source>
</evidence>
<accession>A0A9Q7E4Z0</accession>